<dbReference type="KEGG" id="hrr:HZS55_11620"/>
<evidence type="ECO:0000313" key="2">
    <source>
        <dbReference type="Proteomes" id="UP000509667"/>
    </source>
</evidence>
<sequence>MLSEIACRCEAANCSRKLTDGDCMLVFRTEGGERRAYECACGHVTVTVAALSE</sequence>
<accession>A0A7D5P0J3</accession>
<keyword evidence="2" id="KW-1185">Reference proteome</keyword>
<protein>
    <submittedName>
        <fullName evidence="1">Uncharacterized protein</fullName>
    </submittedName>
</protein>
<dbReference type="AlphaFoldDB" id="A0A7D5P0J3"/>
<proteinExistence type="predicted"/>
<dbReference type="Proteomes" id="UP000509667">
    <property type="component" value="Chromosome"/>
</dbReference>
<dbReference type="EMBL" id="CP058910">
    <property type="protein sequence ID" value="QLH77906.1"/>
    <property type="molecule type" value="Genomic_DNA"/>
</dbReference>
<name>A0A7D5P0J3_9EURY</name>
<reference evidence="1 2" key="1">
    <citation type="submission" date="2020-07" db="EMBL/GenBank/DDBJ databases">
        <title>Halosimplex pelagicum sp. nov. and Halosimplex rubrum sp. nov., isolated from salted brown alga Laminaria, and emended description of the genus Halosimplex.</title>
        <authorList>
            <person name="Cui H."/>
        </authorList>
    </citation>
    <scope>NUCLEOTIDE SEQUENCE [LARGE SCALE GENOMIC DNA]</scope>
    <source>
        <strain evidence="1 2">R27</strain>
    </source>
</reference>
<evidence type="ECO:0000313" key="1">
    <source>
        <dbReference type="EMBL" id="QLH77906.1"/>
    </source>
</evidence>
<gene>
    <name evidence="1" type="ORF">HZS55_11620</name>
</gene>
<dbReference type="GeneID" id="56078521"/>
<dbReference type="RefSeq" id="WP_179907830.1">
    <property type="nucleotide sequence ID" value="NZ_CP058910.1"/>
</dbReference>
<organism evidence="1 2">
    <name type="scientific">Halosimplex rubrum</name>
    <dbReference type="NCBI Taxonomy" id="869889"/>
    <lineage>
        <taxon>Archaea</taxon>
        <taxon>Methanobacteriati</taxon>
        <taxon>Methanobacteriota</taxon>
        <taxon>Stenosarchaea group</taxon>
        <taxon>Halobacteria</taxon>
        <taxon>Halobacteriales</taxon>
        <taxon>Haloarculaceae</taxon>
        <taxon>Halosimplex</taxon>
    </lineage>
</organism>
<dbReference type="OrthoDB" id="198910at2157"/>